<gene>
    <name evidence="1" type="ORF">COX53_02780</name>
</gene>
<evidence type="ECO:0000313" key="1">
    <source>
        <dbReference type="EMBL" id="PIP04400.1"/>
    </source>
</evidence>
<dbReference type="AlphaFoldDB" id="A0A2G9XBN1"/>
<sequence>MKMKANNNVSRANSSGGFFSGVLIGAVLGMVAGVLFAPGPGDETRKKLKAAKKKVGETVGPIVEELTTTISPLVEDAVQKAEPVVKKEASKKNIKSSISSAKRRFFKNIKK</sequence>
<name>A0A2G9XBN1_UNCKA</name>
<dbReference type="InterPro" id="IPR052928">
    <property type="entry name" value="Desiccation-related_membrane"/>
</dbReference>
<dbReference type="Proteomes" id="UP000231388">
    <property type="component" value="Unassembled WGS sequence"/>
</dbReference>
<protein>
    <recommendedName>
        <fullName evidence="3">Gas vesicle protein</fullName>
    </recommendedName>
</protein>
<dbReference type="EMBL" id="PCQY01000032">
    <property type="protein sequence ID" value="PIP04400.1"/>
    <property type="molecule type" value="Genomic_DNA"/>
</dbReference>
<proteinExistence type="predicted"/>
<dbReference type="PANTHER" id="PTHR35792">
    <property type="entry name" value="GENERAL STRESS PROTEIN"/>
    <property type="match status" value="1"/>
</dbReference>
<reference evidence="1 2" key="1">
    <citation type="submission" date="2017-09" db="EMBL/GenBank/DDBJ databases">
        <title>Depth-based differentiation of microbial function through sediment-hosted aquifers and enrichment of novel symbionts in the deep terrestrial subsurface.</title>
        <authorList>
            <person name="Probst A.J."/>
            <person name="Ladd B."/>
            <person name="Jarett J.K."/>
            <person name="Geller-Mcgrath D.E."/>
            <person name="Sieber C.M."/>
            <person name="Emerson J.B."/>
            <person name="Anantharaman K."/>
            <person name="Thomas B.C."/>
            <person name="Malmstrom R."/>
            <person name="Stieglmeier M."/>
            <person name="Klingl A."/>
            <person name="Woyke T."/>
            <person name="Ryan C.M."/>
            <person name="Banfield J.F."/>
        </authorList>
    </citation>
    <scope>NUCLEOTIDE SEQUENCE [LARGE SCALE GENOMIC DNA]</scope>
    <source>
        <strain evidence="1">CG23_combo_of_CG06-09_8_20_14_all_40_14</strain>
    </source>
</reference>
<dbReference type="PANTHER" id="PTHR35792:SF1">
    <property type="entry name" value="SLL0268 PROTEIN"/>
    <property type="match status" value="1"/>
</dbReference>
<dbReference type="Pfam" id="PF12732">
    <property type="entry name" value="YtxH"/>
    <property type="match status" value="1"/>
</dbReference>
<dbReference type="InterPro" id="IPR024623">
    <property type="entry name" value="YtxH"/>
</dbReference>
<evidence type="ECO:0008006" key="3">
    <source>
        <dbReference type="Google" id="ProtNLM"/>
    </source>
</evidence>
<organism evidence="1 2">
    <name type="scientific">candidate division WWE3 bacterium CG23_combo_of_CG06-09_8_20_14_all_40_14</name>
    <dbReference type="NCBI Taxonomy" id="1975095"/>
    <lineage>
        <taxon>Bacteria</taxon>
        <taxon>Katanobacteria</taxon>
    </lineage>
</organism>
<comment type="caution">
    <text evidence="1">The sequence shown here is derived from an EMBL/GenBank/DDBJ whole genome shotgun (WGS) entry which is preliminary data.</text>
</comment>
<evidence type="ECO:0000313" key="2">
    <source>
        <dbReference type="Proteomes" id="UP000231388"/>
    </source>
</evidence>
<accession>A0A2G9XBN1</accession>